<dbReference type="AlphaFoldDB" id="A0A9D1Q731"/>
<keyword evidence="1" id="KW-0812">Transmembrane</keyword>
<evidence type="ECO:0000313" key="2">
    <source>
        <dbReference type="EMBL" id="HIW06810.1"/>
    </source>
</evidence>
<evidence type="ECO:0000256" key="1">
    <source>
        <dbReference type="SAM" id="Phobius"/>
    </source>
</evidence>
<feature type="transmembrane region" description="Helical" evidence="1">
    <location>
        <begin position="31"/>
        <end position="53"/>
    </location>
</feature>
<dbReference type="EMBL" id="DXHP01000126">
    <property type="protein sequence ID" value="HIW06810.1"/>
    <property type="molecule type" value="Genomic_DNA"/>
</dbReference>
<proteinExistence type="predicted"/>
<evidence type="ECO:0000313" key="3">
    <source>
        <dbReference type="Proteomes" id="UP000823934"/>
    </source>
</evidence>
<keyword evidence="1" id="KW-1133">Transmembrane helix</keyword>
<reference evidence="2" key="2">
    <citation type="submission" date="2021-04" db="EMBL/GenBank/DDBJ databases">
        <authorList>
            <person name="Gilroy R."/>
        </authorList>
    </citation>
    <scope>NUCLEOTIDE SEQUENCE</scope>
    <source>
        <strain evidence="2">CHK160-9182</strain>
    </source>
</reference>
<feature type="transmembrane region" description="Helical" evidence="1">
    <location>
        <begin position="7"/>
        <end position="25"/>
    </location>
</feature>
<reference evidence="2" key="1">
    <citation type="journal article" date="2021" name="PeerJ">
        <title>Extensive microbial diversity within the chicken gut microbiome revealed by metagenomics and culture.</title>
        <authorList>
            <person name="Gilroy R."/>
            <person name="Ravi A."/>
            <person name="Getino M."/>
            <person name="Pursley I."/>
            <person name="Horton D.L."/>
            <person name="Alikhan N.F."/>
            <person name="Baker D."/>
            <person name="Gharbi K."/>
            <person name="Hall N."/>
            <person name="Watson M."/>
            <person name="Adriaenssens E.M."/>
            <person name="Foster-Nyarko E."/>
            <person name="Jarju S."/>
            <person name="Secka A."/>
            <person name="Antonio M."/>
            <person name="Oren A."/>
            <person name="Chaudhuri R.R."/>
            <person name="La Ragione R."/>
            <person name="Hildebrand F."/>
            <person name="Pallen M.J."/>
        </authorList>
    </citation>
    <scope>NUCLEOTIDE SEQUENCE</scope>
    <source>
        <strain evidence="2">CHK160-9182</strain>
    </source>
</reference>
<accession>A0A9D1Q731</accession>
<name>A0A9D1Q731_9GAMM</name>
<gene>
    <name evidence="2" type="ORF">H9889_05740</name>
</gene>
<keyword evidence="1" id="KW-0472">Membrane</keyword>
<protein>
    <recommendedName>
        <fullName evidence="4">DUF3592 domain-containing protein</fullName>
    </recommendedName>
</protein>
<sequence length="145" mass="16950">MKQVFGYTLLVGLIILFFWLSYFVSTNHGDTVGTIIPFGFGLFFLALLVYAVTYELRIVRKKRIVAEDYVEIMTTFDYVESLGDNLHYVHTKWQDPDGGAMFYFKSDYVEVNPKRFLEGKQIPVKISRNNYQLYVVDLSMLPRYA</sequence>
<dbReference type="Proteomes" id="UP000823934">
    <property type="component" value="Unassembled WGS sequence"/>
</dbReference>
<organism evidence="2 3">
    <name type="scientific">Candidatus Ignatzschineria merdigallinarum</name>
    <dbReference type="NCBI Taxonomy" id="2838621"/>
    <lineage>
        <taxon>Bacteria</taxon>
        <taxon>Pseudomonadati</taxon>
        <taxon>Pseudomonadota</taxon>
        <taxon>Gammaproteobacteria</taxon>
        <taxon>Cardiobacteriales</taxon>
        <taxon>Ignatzschineriaceae</taxon>
        <taxon>Ignatzschineria</taxon>
    </lineage>
</organism>
<evidence type="ECO:0008006" key="4">
    <source>
        <dbReference type="Google" id="ProtNLM"/>
    </source>
</evidence>
<comment type="caution">
    <text evidence="2">The sequence shown here is derived from an EMBL/GenBank/DDBJ whole genome shotgun (WGS) entry which is preliminary data.</text>
</comment>